<feature type="binding site" evidence="8">
    <location>
        <begin position="357"/>
        <end position="364"/>
    </location>
    <ligand>
        <name>ATP</name>
        <dbReference type="ChEBI" id="CHEBI:30616"/>
    </ligand>
</feature>
<dbReference type="InterPro" id="IPR003593">
    <property type="entry name" value="AAA+_ATPase"/>
</dbReference>
<dbReference type="Pfam" id="PF00004">
    <property type="entry name" value="AAA"/>
    <property type="match status" value="1"/>
</dbReference>
<evidence type="ECO:0000256" key="1">
    <source>
        <dbReference type="ARBA" id="ARBA00004245"/>
    </source>
</evidence>
<evidence type="ECO:0000256" key="4">
    <source>
        <dbReference type="ARBA" id="ARBA00022741"/>
    </source>
</evidence>
<dbReference type="PROSITE" id="PS00674">
    <property type="entry name" value="AAA"/>
    <property type="match status" value="1"/>
</dbReference>
<dbReference type="InterPro" id="IPR015415">
    <property type="entry name" value="Spast_Vps4_C"/>
</dbReference>
<evidence type="ECO:0000259" key="10">
    <source>
        <dbReference type="SMART" id="SM00382"/>
    </source>
</evidence>
<evidence type="ECO:0000256" key="3">
    <source>
        <dbReference type="ARBA" id="ARBA00022701"/>
    </source>
</evidence>
<evidence type="ECO:0000256" key="9">
    <source>
        <dbReference type="SAM" id="MobiDB-lite"/>
    </source>
</evidence>
<keyword evidence="12" id="KW-1185">Reference proteome</keyword>
<dbReference type="InterPro" id="IPR003959">
    <property type="entry name" value="ATPase_AAA_core"/>
</dbReference>
<feature type="compositionally biased region" description="Polar residues" evidence="9">
    <location>
        <begin position="179"/>
        <end position="196"/>
    </location>
</feature>
<dbReference type="InterPro" id="IPR041569">
    <property type="entry name" value="AAA_lid_3"/>
</dbReference>
<evidence type="ECO:0000256" key="6">
    <source>
        <dbReference type="ARBA" id="ARBA00023212"/>
    </source>
</evidence>
<dbReference type="FunFam" id="1.10.8.60:FF:000025">
    <property type="entry name" value="Katanin p60 ATPase-containing subunit A1"/>
    <property type="match status" value="1"/>
</dbReference>
<dbReference type="EnsemblMetazoa" id="GBRI041359-RA">
    <property type="protein sequence ID" value="GBRI041359-PA"/>
    <property type="gene ID" value="GBRI041359"/>
</dbReference>
<dbReference type="InterPro" id="IPR027417">
    <property type="entry name" value="P-loop_NTPase"/>
</dbReference>
<dbReference type="AlphaFoldDB" id="A0A1A9X217"/>
<feature type="region of interest" description="Disordered" evidence="9">
    <location>
        <begin position="120"/>
        <end position="162"/>
    </location>
</feature>
<comment type="subunit">
    <text evidence="8">Can homooligomerize into hexameric rings, which may be promoted by interaction with microtubules. Interacts with KATNB1, which may serve as a targeting subunit.</text>
</comment>
<evidence type="ECO:0000313" key="11">
    <source>
        <dbReference type="EnsemblMetazoa" id="GBRI041359-PA"/>
    </source>
</evidence>
<dbReference type="GO" id="GO:0051301">
    <property type="term" value="P:cell division"/>
    <property type="evidence" value="ECO:0007669"/>
    <property type="project" value="UniProtKB-KW"/>
</dbReference>
<proteinExistence type="inferred from homology"/>
<sequence>MRHEETYRRVTREKLVVRGNTTIRTLDSTTSYLPILPGTSSTPPTGLSHVARMMDSLILDQYPPFAFTKITTTHRPARTGAVKKSETTRTTSIGGAGCSNHSSSPSATAANISGIKVKNRLPTQEVPPQPRSGTNLPPANNTTNPLNPTCSTNAATFPTHNDNRWISSLRRRDPELQPTLPSINLSHHGSSHNVAGSGNGSGLVDRLDKSRNSRSLKTSTMPNRKSRSVERVRTRKLVTTQIKLKEKTKKNSIDENSNSDDQEATSLEENSTSLSTPKNSPKTTTKAKVFTPIGYEPHLVETLDKDILQRNPGVKWTDVAGLNEAKTILQEAVVLPIIMPDFFKGIRRPWRGVLMVGPPGTGKTMLAKAVATECGTTFFNVSSSTLTSKYRGESEKLVRLLFEMARFYAPSTIFIDEIDALCSARRSDSEHEASRRFKAELLIQMDGLNATMQEEKVIMVLAATNHPWDIDEAFRRRFEKRIYIALPNEETRSALLKLCLKDVNLCSALDTNTIGDQLTGYSGFDISNVCRDAAMMPMRRQIFGRTPEEIKQIRREDVDLPITLQDFQDAMQRTKKSVSADDVSRFEKWMEEYGSC</sequence>
<feature type="compositionally biased region" description="Basic and acidic residues" evidence="9">
    <location>
        <begin position="243"/>
        <end position="253"/>
    </location>
</feature>
<evidence type="ECO:0000313" key="12">
    <source>
        <dbReference type="Proteomes" id="UP000091820"/>
    </source>
</evidence>
<feature type="domain" description="AAA+ ATPase" evidence="10">
    <location>
        <begin position="349"/>
        <end position="488"/>
    </location>
</feature>
<feature type="compositionally biased region" description="Polar residues" evidence="9">
    <location>
        <begin position="150"/>
        <end position="162"/>
    </location>
</feature>
<dbReference type="Gene3D" id="3.40.50.300">
    <property type="entry name" value="P-loop containing nucleotide triphosphate hydrolases"/>
    <property type="match status" value="1"/>
</dbReference>
<dbReference type="InterPro" id="IPR050304">
    <property type="entry name" value="MT-severing_AAA_ATPase"/>
</dbReference>
<comment type="activity regulation">
    <text evidence="8">ATPase activity is stimulated by microtubules, which promote homooligomerization. ATP-dependent microtubule severing is stimulated by interaction with KATNB1.</text>
</comment>
<gene>
    <name evidence="8" type="primary">KATNA1</name>
</gene>
<dbReference type="GO" id="GO:0005874">
    <property type="term" value="C:microtubule"/>
    <property type="evidence" value="ECO:0007669"/>
    <property type="project" value="UniProtKB-KW"/>
</dbReference>
<feature type="compositionally biased region" description="Polar residues" evidence="9">
    <location>
        <begin position="213"/>
        <end position="223"/>
    </location>
</feature>
<dbReference type="GO" id="GO:0016887">
    <property type="term" value="F:ATP hydrolysis activity"/>
    <property type="evidence" value="ECO:0007669"/>
    <property type="project" value="InterPro"/>
</dbReference>
<feature type="compositionally biased region" description="Low complexity" evidence="9">
    <location>
        <begin position="265"/>
        <end position="285"/>
    </location>
</feature>
<dbReference type="PANTHER" id="PTHR23074:SF152">
    <property type="entry name" value="KATANIN P60 ATPASE-CONTAINING SUBUNIT A1"/>
    <property type="match status" value="1"/>
</dbReference>
<reference evidence="11" key="2">
    <citation type="submission" date="2020-05" db="UniProtKB">
        <authorList>
            <consortium name="EnsemblMetazoa"/>
        </authorList>
    </citation>
    <scope>IDENTIFICATION</scope>
    <source>
        <strain evidence="11">IAEA</strain>
    </source>
</reference>
<dbReference type="Pfam" id="PF17862">
    <property type="entry name" value="AAA_lid_3"/>
    <property type="match status" value="1"/>
</dbReference>
<evidence type="ECO:0000256" key="7">
    <source>
        <dbReference type="ARBA" id="ARBA00023235"/>
    </source>
</evidence>
<feature type="region of interest" description="Disordered" evidence="9">
    <location>
        <begin position="77"/>
        <end position="108"/>
    </location>
</feature>
<dbReference type="SUPFAM" id="SSF52540">
    <property type="entry name" value="P-loop containing nucleoside triphosphate hydrolases"/>
    <property type="match status" value="1"/>
</dbReference>
<name>A0A1A9X217_9MUSC</name>
<protein>
    <recommendedName>
        <fullName evidence="8">Katanin p60 ATPase-containing subunit A1</fullName>
        <shortName evidence="8">Katanin p60 subunit A1</shortName>
        <ecNumber evidence="8">5.6.1.1</ecNumber>
    </recommendedName>
    <alternativeName>
        <fullName evidence="8">p60 katanin</fullName>
    </alternativeName>
</protein>
<keyword evidence="5 8" id="KW-0067">ATP-binding</keyword>
<dbReference type="Gene3D" id="1.10.8.60">
    <property type="match status" value="1"/>
</dbReference>
<dbReference type="GO" id="GO:0005524">
    <property type="term" value="F:ATP binding"/>
    <property type="evidence" value="ECO:0007669"/>
    <property type="project" value="UniProtKB-KW"/>
</dbReference>
<dbReference type="GO" id="GO:0005813">
    <property type="term" value="C:centrosome"/>
    <property type="evidence" value="ECO:0007669"/>
    <property type="project" value="UniProtKB-SubCell"/>
</dbReference>
<dbReference type="GO" id="GO:0051013">
    <property type="term" value="P:microtubule severing"/>
    <property type="evidence" value="ECO:0007669"/>
    <property type="project" value="UniProtKB-UniRule"/>
</dbReference>
<dbReference type="GO" id="GO:0000922">
    <property type="term" value="C:spindle pole"/>
    <property type="evidence" value="ECO:0007669"/>
    <property type="project" value="UniProtKB-SubCell"/>
</dbReference>
<comment type="similarity">
    <text evidence="8">Belongs to the AAA ATPase family. Katanin p60 subunit A1 subfamily.</text>
</comment>
<keyword evidence="6 8" id="KW-0206">Cytoskeleton</keyword>
<dbReference type="EC" id="5.6.1.1" evidence="8"/>
<feature type="compositionally biased region" description="Low complexity" evidence="9">
    <location>
        <begin position="134"/>
        <end position="149"/>
    </location>
</feature>
<dbReference type="FunFam" id="3.40.50.300:FF:000159">
    <property type="entry name" value="Katanin p60 ATPase-containing subunit A1"/>
    <property type="match status" value="1"/>
</dbReference>
<dbReference type="Pfam" id="PF09336">
    <property type="entry name" value="Vps4_C"/>
    <property type="match status" value="1"/>
</dbReference>
<feature type="compositionally biased region" description="Polar residues" evidence="9">
    <location>
        <begin position="88"/>
        <end position="108"/>
    </location>
</feature>
<dbReference type="PANTHER" id="PTHR23074">
    <property type="entry name" value="AAA DOMAIN-CONTAINING"/>
    <property type="match status" value="1"/>
</dbReference>
<comment type="subcellular location">
    <subcellularLocation>
        <location evidence="1">Cytoplasm</location>
        <location evidence="1">Cytoskeleton</location>
    </subcellularLocation>
    <subcellularLocation>
        <location evidence="8">Cytoplasm</location>
    </subcellularLocation>
    <subcellularLocation>
        <location evidence="8">Cytoplasm</location>
        <location evidence="8">Cytoskeleton</location>
        <location evidence="8">Microtubule organizing center</location>
        <location evidence="8">Centrosome</location>
    </subcellularLocation>
    <subcellularLocation>
        <location evidence="8">Cytoplasm</location>
        <location evidence="8">Cytoskeleton</location>
        <location evidence="8">Spindle pole</location>
    </subcellularLocation>
    <subcellularLocation>
        <location evidence="8">Cytoplasm</location>
        <location evidence="8">Cytoskeleton</location>
        <location evidence="8">Spindle</location>
    </subcellularLocation>
    <text evidence="8">Predominantly cytoplasmic. Also localized to the interphase centrosome and the mitotic spindle poles. Enhanced recruitment to the mitotic spindle poles requires microtubules and interaction with KATNB1.</text>
</comment>
<evidence type="ECO:0000256" key="8">
    <source>
        <dbReference type="HAMAP-Rule" id="MF_03023"/>
    </source>
</evidence>
<keyword evidence="8" id="KW-0132">Cell division</keyword>
<dbReference type="GO" id="GO:0005737">
    <property type="term" value="C:cytoplasm"/>
    <property type="evidence" value="ECO:0007669"/>
    <property type="project" value="UniProtKB-SubCell"/>
</dbReference>
<dbReference type="GO" id="GO:0008568">
    <property type="term" value="F:microtubule severing ATPase activity"/>
    <property type="evidence" value="ECO:0007669"/>
    <property type="project" value="UniProtKB-EC"/>
</dbReference>
<organism evidence="11 12">
    <name type="scientific">Glossina brevipalpis</name>
    <dbReference type="NCBI Taxonomy" id="37001"/>
    <lineage>
        <taxon>Eukaryota</taxon>
        <taxon>Metazoa</taxon>
        <taxon>Ecdysozoa</taxon>
        <taxon>Arthropoda</taxon>
        <taxon>Hexapoda</taxon>
        <taxon>Insecta</taxon>
        <taxon>Pterygota</taxon>
        <taxon>Neoptera</taxon>
        <taxon>Endopterygota</taxon>
        <taxon>Diptera</taxon>
        <taxon>Brachycera</taxon>
        <taxon>Muscomorpha</taxon>
        <taxon>Hippoboscoidea</taxon>
        <taxon>Glossinidae</taxon>
        <taxon>Glossina</taxon>
    </lineage>
</organism>
<reference evidence="12" key="1">
    <citation type="submission" date="2014-03" db="EMBL/GenBank/DDBJ databases">
        <authorList>
            <person name="Aksoy S."/>
            <person name="Warren W."/>
            <person name="Wilson R.K."/>
        </authorList>
    </citation>
    <scope>NUCLEOTIDE SEQUENCE [LARGE SCALE GENOMIC DNA]</scope>
    <source>
        <strain evidence="12">IAEA</strain>
    </source>
</reference>
<dbReference type="HAMAP" id="MF_03023">
    <property type="entry name" value="Katanin_p60_A1"/>
    <property type="match status" value="1"/>
</dbReference>
<dbReference type="Proteomes" id="UP000091820">
    <property type="component" value="Unassembled WGS sequence"/>
</dbReference>
<keyword evidence="2 8" id="KW-0963">Cytoplasm</keyword>
<evidence type="ECO:0000256" key="2">
    <source>
        <dbReference type="ARBA" id="ARBA00022490"/>
    </source>
</evidence>
<dbReference type="InterPro" id="IPR028596">
    <property type="entry name" value="KATNA1"/>
</dbReference>
<dbReference type="SMART" id="SM00382">
    <property type="entry name" value="AAA"/>
    <property type="match status" value="1"/>
</dbReference>
<accession>A0A1A9X217</accession>
<dbReference type="InterPro" id="IPR003960">
    <property type="entry name" value="ATPase_AAA_CS"/>
</dbReference>
<keyword evidence="3 8" id="KW-0493">Microtubule</keyword>
<keyword evidence="4 8" id="KW-0547">Nucleotide-binding</keyword>
<dbReference type="STRING" id="37001.A0A1A9X217"/>
<comment type="catalytic activity">
    <reaction evidence="8">
        <text>n ATP + n H2O + a microtubule = n ADP + n phosphate + (n+1) alpha/beta tubulin heterodimers.</text>
        <dbReference type="EC" id="5.6.1.1"/>
    </reaction>
</comment>
<keyword evidence="8" id="KW-0498">Mitosis</keyword>
<comment type="function">
    <text evidence="8">Catalytic subunit of a complex which severs microtubules in an ATP-dependent manner. Microtubule severing may promote rapid reorganization of cellular microtubule arrays and the release of microtubules from the centrosome following nucleation.</text>
</comment>
<keyword evidence="8" id="KW-0131">Cell cycle</keyword>
<dbReference type="VEuPathDB" id="VectorBase:GBRI041359"/>
<evidence type="ECO:0000256" key="5">
    <source>
        <dbReference type="ARBA" id="ARBA00022840"/>
    </source>
</evidence>
<keyword evidence="7 8" id="KW-0413">Isomerase</keyword>
<feature type="region of interest" description="Disordered" evidence="9">
    <location>
        <begin position="176"/>
        <end position="285"/>
    </location>
</feature>
<dbReference type="GO" id="GO:0008017">
    <property type="term" value="F:microtubule binding"/>
    <property type="evidence" value="ECO:0007669"/>
    <property type="project" value="UniProtKB-UniRule"/>
</dbReference>